<organism evidence="1 2">
    <name type="scientific">Pleurodeles waltl</name>
    <name type="common">Iberian ribbed newt</name>
    <dbReference type="NCBI Taxonomy" id="8319"/>
    <lineage>
        <taxon>Eukaryota</taxon>
        <taxon>Metazoa</taxon>
        <taxon>Chordata</taxon>
        <taxon>Craniata</taxon>
        <taxon>Vertebrata</taxon>
        <taxon>Euteleostomi</taxon>
        <taxon>Amphibia</taxon>
        <taxon>Batrachia</taxon>
        <taxon>Caudata</taxon>
        <taxon>Salamandroidea</taxon>
        <taxon>Salamandridae</taxon>
        <taxon>Pleurodelinae</taxon>
        <taxon>Pleurodeles</taxon>
    </lineage>
</organism>
<reference evidence="1" key="1">
    <citation type="journal article" date="2022" name="bioRxiv">
        <title>Sequencing and chromosome-scale assembly of the giantPleurodeles waltlgenome.</title>
        <authorList>
            <person name="Brown T."/>
            <person name="Elewa A."/>
            <person name="Iarovenko S."/>
            <person name="Subramanian E."/>
            <person name="Araus A.J."/>
            <person name="Petzold A."/>
            <person name="Susuki M."/>
            <person name="Suzuki K.-i.T."/>
            <person name="Hayashi T."/>
            <person name="Toyoda A."/>
            <person name="Oliveira C."/>
            <person name="Osipova E."/>
            <person name="Leigh N.D."/>
            <person name="Simon A."/>
            <person name="Yun M.H."/>
        </authorList>
    </citation>
    <scope>NUCLEOTIDE SEQUENCE</scope>
    <source>
        <strain evidence="1">20211129_DDA</strain>
        <tissue evidence="1">Liver</tissue>
    </source>
</reference>
<comment type="caution">
    <text evidence="1">The sequence shown here is derived from an EMBL/GenBank/DDBJ whole genome shotgun (WGS) entry which is preliminary data.</text>
</comment>
<gene>
    <name evidence="1" type="ORF">NDU88_006598</name>
</gene>
<protein>
    <submittedName>
        <fullName evidence="1">Uncharacterized protein</fullName>
    </submittedName>
</protein>
<evidence type="ECO:0000313" key="1">
    <source>
        <dbReference type="EMBL" id="KAJ1118407.1"/>
    </source>
</evidence>
<keyword evidence="2" id="KW-1185">Reference proteome</keyword>
<name>A0AAV7NQS8_PLEWA</name>
<dbReference type="EMBL" id="JANPWB010000012">
    <property type="protein sequence ID" value="KAJ1118407.1"/>
    <property type="molecule type" value="Genomic_DNA"/>
</dbReference>
<dbReference type="Proteomes" id="UP001066276">
    <property type="component" value="Chromosome 8"/>
</dbReference>
<proteinExistence type="predicted"/>
<accession>A0AAV7NQS8</accession>
<evidence type="ECO:0000313" key="2">
    <source>
        <dbReference type="Proteomes" id="UP001066276"/>
    </source>
</evidence>
<dbReference type="AlphaFoldDB" id="A0AAV7NQS8"/>
<sequence length="66" mass="7918">MRVFFLLRAEPIDRSSRSLVRSVLLRPALAAISLKTTRNLLGKWQMLHLLKCLPKFWRIRWCRRPT</sequence>